<keyword evidence="2" id="KW-1185">Reference proteome</keyword>
<name>A0A8J2KKF5_9HEXA</name>
<evidence type="ECO:0000313" key="2">
    <source>
        <dbReference type="Proteomes" id="UP000708208"/>
    </source>
</evidence>
<protein>
    <submittedName>
        <fullName evidence="1">Uncharacterized protein</fullName>
    </submittedName>
</protein>
<comment type="caution">
    <text evidence="1">The sequence shown here is derived from an EMBL/GenBank/DDBJ whole genome shotgun (WGS) entry which is preliminary data.</text>
</comment>
<dbReference type="AlphaFoldDB" id="A0A8J2KKF5"/>
<sequence length="72" mass="8473">KGTFDNEEGPLVRDEVNQYNNYAAAVNPHNISQFKSWARLTRKFINRLARSDSDRNYESNFQVLRTTFFGKE</sequence>
<gene>
    <name evidence="1" type="ORF">AFUS01_LOCUS30122</name>
</gene>
<evidence type="ECO:0000313" key="1">
    <source>
        <dbReference type="EMBL" id="CAG7819691.1"/>
    </source>
</evidence>
<reference evidence="1" key="1">
    <citation type="submission" date="2021-06" db="EMBL/GenBank/DDBJ databases">
        <authorList>
            <person name="Hodson N. C."/>
            <person name="Mongue J. A."/>
            <person name="Jaron S. K."/>
        </authorList>
    </citation>
    <scope>NUCLEOTIDE SEQUENCE</scope>
</reference>
<feature type="non-terminal residue" evidence="1">
    <location>
        <position position="1"/>
    </location>
</feature>
<proteinExistence type="predicted"/>
<accession>A0A8J2KKF5</accession>
<dbReference type="Proteomes" id="UP000708208">
    <property type="component" value="Unassembled WGS sequence"/>
</dbReference>
<dbReference type="EMBL" id="CAJVCH010456716">
    <property type="protein sequence ID" value="CAG7819691.1"/>
    <property type="molecule type" value="Genomic_DNA"/>
</dbReference>
<organism evidence="1 2">
    <name type="scientific">Allacma fusca</name>
    <dbReference type="NCBI Taxonomy" id="39272"/>
    <lineage>
        <taxon>Eukaryota</taxon>
        <taxon>Metazoa</taxon>
        <taxon>Ecdysozoa</taxon>
        <taxon>Arthropoda</taxon>
        <taxon>Hexapoda</taxon>
        <taxon>Collembola</taxon>
        <taxon>Symphypleona</taxon>
        <taxon>Sminthuridae</taxon>
        <taxon>Allacma</taxon>
    </lineage>
</organism>